<evidence type="ECO:0000313" key="2">
    <source>
        <dbReference type="EMBL" id="TRM58337.1"/>
    </source>
</evidence>
<evidence type="ECO:0000313" key="3">
    <source>
        <dbReference type="Proteomes" id="UP000320762"/>
    </source>
</evidence>
<proteinExistence type="predicted"/>
<comment type="caution">
    <text evidence="2">The sequence shown here is derived from an EMBL/GenBank/DDBJ whole genome shotgun (WGS) entry which is preliminary data.</text>
</comment>
<name>A0A550C0K6_9AGAR</name>
<sequence>MLAVPGCELPPRSPTLHDYSLFFPFVTSVSQALAFVLLYTYAPSARPSGYVRFIHYPLSSIAGRHYVARSRLIYISLTYLLGSASRVVSLRT</sequence>
<keyword evidence="1" id="KW-0472">Membrane</keyword>
<reference evidence="2 3" key="1">
    <citation type="journal article" date="2019" name="New Phytol.">
        <title>Comparative genomics reveals unique wood-decay strategies and fruiting body development in the Schizophyllaceae.</title>
        <authorList>
            <person name="Almasi E."/>
            <person name="Sahu N."/>
            <person name="Krizsan K."/>
            <person name="Balint B."/>
            <person name="Kovacs G.M."/>
            <person name="Kiss B."/>
            <person name="Cseklye J."/>
            <person name="Drula E."/>
            <person name="Henrissat B."/>
            <person name="Nagy I."/>
            <person name="Chovatia M."/>
            <person name="Adam C."/>
            <person name="LaButti K."/>
            <person name="Lipzen A."/>
            <person name="Riley R."/>
            <person name="Grigoriev I.V."/>
            <person name="Nagy L.G."/>
        </authorList>
    </citation>
    <scope>NUCLEOTIDE SEQUENCE [LARGE SCALE GENOMIC DNA]</scope>
    <source>
        <strain evidence="2 3">NL-1724</strain>
    </source>
</reference>
<dbReference type="AlphaFoldDB" id="A0A550C0K6"/>
<keyword evidence="1" id="KW-0812">Transmembrane</keyword>
<protein>
    <submittedName>
        <fullName evidence="2">Uncharacterized protein</fullName>
    </submittedName>
</protein>
<organism evidence="2 3">
    <name type="scientific">Schizophyllum amplum</name>
    <dbReference type="NCBI Taxonomy" id="97359"/>
    <lineage>
        <taxon>Eukaryota</taxon>
        <taxon>Fungi</taxon>
        <taxon>Dikarya</taxon>
        <taxon>Basidiomycota</taxon>
        <taxon>Agaricomycotina</taxon>
        <taxon>Agaricomycetes</taxon>
        <taxon>Agaricomycetidae</taxon>
        <taxon>Agaricales</taxon>
        <taxon>Schizophyllaceae</taxon>
        <taxon>Schizophyllum</taxon>
    </lineage>
</organism>
<feature type="transmembrane region" description="Helical" evidence="1">
    <location>
        <begin position="20"/>
        <end position="42"/>
    </location>
</feature>
<accession>A0A550C0K6</accession>
<evidence type="ECO:0000256" key="1">
    <source>
        <dbReference type="SAM" id="Phobius"/>
    </source>
</evidence>
<dbReference type="EMBL" id="VDMD01000037">
    <property type="protein sequence ID" value="TRM58337.1"/>
    <property type="molecule type" value="Genomic_DNA"/>
</dbReference>
<gene>
    <name evidence="2" type="ORF">BD626DRAFT_187204</name>
</gene>
<keyword evidence="1" id="KW-1133">Transmembrane helix</keyword>
<keyword evidence="3" id="KW-1185">Reference proteome</keyword>
<dbReference type="Proteomes" id="UP000320762">
    <property type="component" value="Unassembled WGS sequence"/>
</dbReference>